<evidence type="ECO:0000256" key="1">
    <source>
        <dbReference type="ARBA" id="ARBA00006252"/>
    </source>
</evidence>
<dbReference type="InterPro" id="IPR029039">
    <property type="entry name" value="Flavoprotein-like_sf"/>
</dbReference>
<sequence>MTRVLILVGHPDPDPRRFCRALAEAYGRGAGGAGHEVRRIDLAEIDVPLLRSREEFEAGAVPQSLVEAREAVLWAEHVVFIFPLWLGTMPALLKAFLEQIMRPGTAFDYPTGNERFVKTLLNGRSARVIVTMGMPAFVYRLWYLGHGIAGMRRGILNFVGIRPVRETLLGMVEGVSASKREQWLIKLEKLGASAS</sequence>
<dbReference type="InterPro" id="IPR003680">
    <property type="entry name" value="Flavodoxin_fold"/>
</dbReference>
<keyword evidence="2" id="KW-0560">Oxidoreductase</keyword>
<keyword evidence="5" id="KW-1185">Reference proteome</keyword>
<dbReference type="InterPro" id="IPR051545">
    <property type="entry name" value="NAD(P)H_dehydrogenase_qn"/>
</dbReference>
<dbReference type="Gene3D" id="3.40.50.360">
    <property type="match status" value="1"/>
</dbReference>
<evidence type="ECO:0000259" key="3">
    <source>
        <dbReference type="Pfam" id="PF02525"/>
    </source>
</evidence>
<dbReference type="Proteomes" id="UP000730739">
    <property type="component" value="Unassembled WGS sequence"/>
</dbReference>
<feature type="domain" description="Flavodoxin-like fold" evidence="3">
    <location>
        <begin position="3"/>
        <end position="182"/>
    </location>
</feature>
<comment type="caution">
    <text evidence="4">The sequence shown here is derived from an EMBL/GenBank/DDBJ whole genome shotgun (WGS) entry which is preliminary data.</text>
</comment>
<gene>
    <name evidence="4" type="ORF">J2Z31_000528</name>
</gene>
<dbReference type="PANTHER" id="PTHR10204">
    <property type="entry name" value="NAD P H OXIDOREDUCTASE-RELATED"/>
    <property type="match status" value="1"/>
</dbReference>
<organism evidence="4 5">
    <name type="scientific">Sinorhizobium kostiense</name>
    <dbReference type="NCBI Taxonomy" id="76747"/>
    <lineage>
        <taxon>Bacteria</taxon>
        <taxon>Pseudomonadati</taxon>
        <taxon>Pseudomonadota</taxon>
        <taxon>Alphaproteobacteria</taxon>
        <taxon>Hyphomicrobiales</taxon>
        <taxon>Rhizobiaceae</taxon>
        <taxon>Sinorhizobium/Ensifer group</taxon>
        <taxon>Sinorhizobium</taxon>
    </lineage>
</organism>
<proteinExistence type="inferred from homology"/>
<dbReference type="Pfam" id="PF02525">
    <property type="entry name" value="Flavodoxin_2"/>
    <property type="match status" value="1"/>
</dbReference>
<evidence type="ECO:0000313" key="5">
    <source>
        <dbReference type="Proteomes" id="UP000730739"/>
    </source>
</evidence>
<reference evidence="4 5" key="1">
    <citation type="submission" date="2021-03" db="EMBL/GenBank/DDBJ databases">
        <title>Genomic Encyclopedia of Type Strains, Phase IV (KMG-IV): sequencing the most valuable type-strain genomes for metagenomic binning, comparative biology and taxonomic classification.</title>
        <authorList>
            <person name="Goeker M."/>
        </authorList>
    </citation>
    <scope>NUCLEOTIDE SEQUENCE [LARGE SCALE GENOMIC DNA]</scope>
    <source>
        <strain evidence="4 5">DSM 13372</strain>
    </source>
</reference>
<dbReference type="SUPFAM" id="SSF52218">
    <property type="entry name" value="Flavoproteins"/>
    <property type="match status" value="1"/>
</dbReference>
<dbReference type="RefSeq" id="WP_209600315.1">
    <property type="nucleotide sequence ID" value="NZ_JAGILA010000001.1"/>
</dbReference>
<evidence type="ECO:0000313" key="4">
    <source>
        <dbReference type="EMBL" id="MBP2234038.1"/>
    </source>
</evidence>
<evidence type="ECO:0000256" key="2">
    <source>
        <dbReference type="ARBA" id="ARBA00023002"/>
    </source>
</evidence>
<dbReference type="EMBL" id="JAGILA010000001">
    <property type="protein sequence ID" value="MBP2234038.1"/>
    <property type="molecule type" value="Genomic_DNA"/>
</dbReference>
<protein>
    <submittedName>
        <fullName evidence="4">NADPH-quinone reductase</fullName>
    </submittedName>
</protein>
<name>A0ABS4QTR4_9HYPH</name>
<comment type="similarity">
    <text evidence="1">Belongs to the NAD(P)H dehydrogenase (quinone) family.</text>
</comment>
<dbReference type="PANTHER" id="PTHR10204:SF34">
    <property type="entry name" value="NAD(P)H DEHYDROGENASE [QUINONE] 1 ISOFORM 1"/>
    <property type="match status" value="1"/>
</dbReference>
<accession>A0ABS4QTR4</accession>